<dbReference type="EMBL" id="JAGQLK010000048">
    <property type="protein sequence ID" value="MCA9383275.1"/>
    <property type="molecule type" value="Genomic_DNA"/>
</dbReference>
<protein>
    <submittedName>
        <fullName evidence="1">Uncharacterized protein</fullName>
    </submittedName>
</protein>
<reference evidence="1" key="1">
    <citation type="submission" date="2020-04" db="EMBL/GenBank/DDBJ databases">
        <authorList>
            <person name="Zhang T."/>
        </authorList>
    </citation>
    <scope>NUCLEOTIDE SEQUENCE</scope>
    <source>
        <strain evidence="1">HKST-UBA14</strain>
    </source>
</reference>
<comment type="caution">
    <text evidence="1">The sequence shown here is derived from an EMBL/GenBank/DDBJ whole genome shotgun (WGS) entry which is preliminary data.</text>
</comment>
<accession>A0A955L566</accession>
<evidence type="ECO:0000313" key="2">
    <source>
        <dbReference type="Proteomes" id="UP000783287"/>
    </source>
</evidence>
<gene>
    <name evidence="1" type="ORF">KC909_02835</name>
</gene>
<name>A0A955L566_9BACT</name>
<evidence type="ECO:0000313" key="1">
    <source>
        <dbReference type="EMBL" id="MCA9383275.1"/>
    </source>
</evidence>
<reference evidence="1" key="2">
    <citation type="journal article" date="2021" name="Microbiome">
        <title>Successional dynamics and alternative stable states in a saline activated sludge microbial community over 9 years.</title>
        <authorList>
            <person name="Wang Y."/>
            <person name="Ye J."/>
            <person name="Ju F."/>
            <person name="Liu L."/>
            <person name="Boyd J.A."/>
            <person name="Deng Y."/>
            <person name="Parks D.H."/>
            <person name="Jiang X."/>
            <person name="Yin X."/>
            <person name="Woodcroft B.J."/>
            <person name="Tyson G.W."/>
            <person name="Hugenholtz P."/>
            <person name="Polz M.F."/>
            <person name="Zhang T."/>
        </authorList>
    </citation>
    <scope>NUCLEOTIDE SEQUENCE</scope>
    <source>
        <strain evidence="1">HKST-UBA14</strain>
    </source>
</reference>
<dbReference type="AlphaFoldDB" id="A0A955L566"/>
<organism evidence="1 2">
    <name type="scientific">Candidatus Dojkabacteria bacterium</name>
    <dbReference type="NCBI Taxonomy" id="2099670"/>
    <lineage>
        <taxon>Bacteria</taxon>
        <taxon>Candidatus Dojkabacteria</taxon>
    </lineage>
</organism>
<dbReference type="Proteomes" id="UP000783287">
    <property type="component" value="Unassembled WGS sequence"/>
</dbReference>
<sequence>MAGETEESIDIIRAPLRHDFYQAYKKGNAVLPIALEALLIYVGQAFLNSDVSITEIGTWLLSEEQLDDIGRSMDNAHLMFNVPHFTEDKAEVLPESEWYYPVTNGRLQDIWELTITNLSWVIASTLGTAGFIDDELAFQLDNVIIDDLLPKIPDFRQELLAQFNLAADFLNRGNGAKLAHLYRTSLSPDGSLPADMIHPITQIGNEVRTLGMAYSTIHPDIIAVMYDTIFDNRGLDEI</sequence>
<proteinExistence type="predicted"/>